<dbReference type="Gene3D" id="2.120.10.10">
    <property type="match status" value="1"/>
</dbReference>
<dbReference type="AlphaFoldDB" id="A0A5B9DRW6"/>
<dbReference type="PANTHER" id="PTHR43752">
    <property type="entry name" value="BNR/ASP-BOX REPEAT FAMILY PROTEIN"/>
    <property type="match status" value="1"/>
</dbReference>
<sequence length="394" mass="43119">MGETAELNTDGILKAAADDRDRQEGFLPSHAQQTHASFLLPLSNGDLACVWFAGTEEGKPDVSIYFSRLPKGADAWTPEVKLSDDPTRSEQNPVLFEAPNGDLLLLYTSQDFGNQDTSIVRRRISHDGGKSWGPIESPFPEEGLFIRNPVVVLANGDWLLPVFHCNPVPGEKWHGHNDTSGVKISTDQGQTWTEYAVPGSVGAVHMNIVDLQNGELIALYRSRYADAIYISRSTDNGRTWTEPVPTELPNNNSSIQARRLSDGAIALVYNAISAADSSDRRAGLYDGIDDGKPPVGEKDPANDTLRRAVWGTPRSPMTIAISTDGGASWPVRRNIDASSGAALSNDTSKAERRNFELSYPTVAELEDGRIGVAYTYFRRAIKFVRFPRSWVSAA</sequence>
<dbReference type="KEGG" id="yti:FNA67_19270"/>
<organism evidence="1 2">
    <name type="scientific">Paradevosia tibetensis</name>
    <dbReference type="NCBI Taxonomy" id="1447062"/>
    <lineage>
        <taxon>Bacteria</taxon>
        <taxon>Pseudomonadati</taxon>
        <taxon>Pseudomonadota</taxon>
        <taxon>Alphaproteobacteria</taxon>
        <taxon>Hyphomicrobiales</taxon>
        <taxon>Devosiaceae</taxon>
        <taxon>Paradevosia</taxon>
    </lineage>
</organism>
<gene>
    <name evidence="1" type="ORF">FNA67_19270</name>
</gene>
<evidence type="ECO:0000313" key="1">
    <source>
        <dbReference type="EMBL" id="QEE22171.1"/>
    </source>
</evidence>
<reference evidence="1 2" key="1">
    <citation type="journal article" date="2015" name="Int. J. Syst. Evol. Microbiol.">
        <title>Youhaiella tibetensis gen. nov., sp. nov., isolated from subsurface sediment.</title>
        <authorList>
            <person name="Wang Y.X."/>
            <person name="Huang F.Q."/>
            <person name="Nogi Y."/>
            <person name="Pang S.J."/>
            <person name="Wang P.K."/>
            <person name="Lv J."/>
        </authorList>
    </citation>
    <scope>NUCLEOTIDE SEQUENCE [LARGE SCALE GENOMIC DNA]</scope>
    <source>
        <strain evidence="2">fig4</strain>
    </source>
</reference>
<dbReference type="InterPro" id="IPR036278">
    <property type="entry name" value="Sialidase_sf"/>
</dbReference>
<dbReference type="Pfam" id="PF13088">
    <property type="entry name" value="BNR_2"/>
    <property type="match status" value="1"/>
</dbReference>
<proteinExistence type="predicted"/>
<dbReference type="InterPro" id="IPR011040">
    <property type="entry name" value="Sialidase"/>
</dbReference>
<evidence type="ECO:0000313" key="2">
    <source>
        <dbReference type="Proteomes" id="UP000321062"/>
    </source>
</evidence>
<dbReference type="CDD" id="cd15482">
    <property type="entry name" value="Sialidase_non-viral"/>
    <property type="match status" value="1"/>
</dbReference>
<dbReference type="EMBL" id="CP041690">
    <property type="protein sequence ID" value="QEE22171.1"/>
    <property type="molecule type" value="Genomic_DNA"/>
</dbReference>
<name>A0A5B9DRW6_9HYPH</name>
<dbReference type="RefSeq" id="WP_147657670.1">
    <property type="nucleotide sequence ID" value="NZ_BMFM01000001.1"/>
</dbReference>
<dbReference type="GO" id="GO:0016787">
    <property type="term" value="F:hydrolase activity"/>
    <property type="evidence" value="ECO:0007669"/>
    <property type="project" value="UniProtKB-KW"/>
</dbReference>
<dbReference type="SUPFAM" id="SSF50939">
    <property type="entry name" value="Sialidases"/>
    <property type="match status" value="1"/>
</dbReference>
<keyword evidence="1" id="KW-0378">Hydrolase</keyword>
<dbReference type="OrthoDB" id="41724at2"/>
<protein>
    <submittedName>
        <fullName evidence="1">Glycosyl hydrolase</fullName>
    </submittedName>
</protein>
<dbReference type="PANTHER" id="PTHR43752:SF2">
    <property type="entry name" value="BNR_ASP-BOX REPEAT FAMILY PROTEIN"/>
    <property type="match status" value="1"/>
</dbReference>
<keyword evidence="2" id="KW-1185">Reference proteome</keyword>
<dbReference type="Proteomes" id="UP000321062">
    <property type="component" value="Chromosome"/>
</dbReference>
<accession>A0A5B9DRW6</accession>